<sequence length="120" mass="12957">MQIAAPPPLPPKNTIEFEGYSWSRNEVVLRDRAGAAAMASLLAVLHTIEVTGFGGFAHSDQLRDGLSGSIRPRSVSLAVFVDYAWALSQCCCNRRPTATPKKSGPHFSSLSSLDDRNSKP</sequence>
<organism evidence="2 3">
    <name type="scientific">Eumeta variegata</name>
    <name type="common">Bagworm moth</name>
    <name type="synonym">Eumeta japonica</name>
    <dbReference type="NCBI Taxonomy" id="151549"/>
    <lineage>
        <taxon>Eukaryota</taxon>
        <taxon>Metazoa</taxon>
        <taxon>Ecdysozoa</taxon>
        <taxon>Arthropoda</taxon>
        <taxon>Hexapoda</taxon>
        <taxon>Insecta</taxon>
        <taxon>Pterygota</taxon>
        <taxon>Neoptera</taxon>
        <taxon>Endopterygota</taxon>
        <taxon>Lepidoptera</taxon>
        <taxon>Glossata</taxon>
        <taxon>Ditrysia</taxon>
        <taxon>Tineoidea</taxon>
        <taxon>Psychidae</taxon>
        <taxon>Oiketicinae</taxon>
        <taxon>Eumeta</taxon>
    </lineage>
</organism>
<gene>
    <name evidence="2" type="ORF">EVAR_87852_1</name>
</gene>
<accession>A0A4C1WV76</accession>
<feature type="region of interest" description="Disordered" evidence="1">
    <location>
        <begin position="95"/>
        <end position="120"/>
    </location>
</feature>
<dbReference type="AlphaFoldDB" id="A0A4C1WV76"/>
<name>A0A4C1WV76_EUMVA</name>
<reference evidence="2 3" key="1">
    <citation type="journal article" date="2019" name="Commun. Biol.">
        <title>The bagworm genome reveals a unique fibroin gene that provides high tensile strength.</title>
        <authorList>
            <person name="Kono N."/>
            <person name="Nakamura H."/>
            <person name="Ohtoshi R."/>
            <person name="Tomita M."/>
            <person name="Numata K."/>
            <person name="Arakawa K."/>
        </authorList>
    </citation>
    <scope>NUCLEOTIDE SEQUENCE [LARGE SCALE GENOMIC DNA]</scope>
</reference>
<evidence type="ECO:0000256" key="1">
    <source>
        <dbReference type="SAM" id="MobiDB-lite"/>
    </source>
</evidence>
<comment type="caution">
    <text evidence="2">The sequence shown here is derived from an EMBL/GenBank/DDBJ whole genome shotgun (WGS) entry which is preliminary data.</text>
</comment>
<evidence type="ECO:0000313" key="3">
    <source>
        <dbReference type="Proteomes" id="UP000299102"/>
    </source>
</evidence>
<dbReference type="Proteomes" id="UP000299102">
    <property type="component" value="Unassembled WGS sequence"/>
</dbReference>
<keyword evidence="3" id="KW-1185">Reference proteome</keyword>
<dbReference type="EMBL" id="BGZK01000655">
    <property type="protein sequence ID" value="GBP54780.1"/>
    <property type="molecule type" value="Genomic_DNA"/>
</dbReference>
<proteinExistence type="predicted"/>
<protein>
    <submittedName>
        <fullName evidence="2">Uncharacterized protein</fullName>
    </submittedName>
</protein>
<evidence type="ECO:0000313" key="2">
    <source>
        <dbReference type="EMBL" id="GBP54780.1"/>
    </source>
</evidence>